<dbReference type="Pfam" id="PF16344">
    <property type="entry name" value="FecR_C"/>
    <property type="match status" value="1"/>
</dbReference>
<protein>
    <submittedName>
        <fullName evidence="4">FecR family protein</fullName>
    </submittedName>
</protein>
<reference evidence="4 5" key="1">
    <citation type="submission" date="2016-10" db="EMBL/GenBank/DDBJ databases">
        <authorList>
            <person name="de Groot N.N."/>
        </authorList>
    </citation>
    <scope>NUCLEOTIDE SEQUENCE [LARGE SCALE GENOMIC DNA]</scope>
    <source>
        <strain evidence="4 5">DSM 18610</strain>
    </source>
</reference>
<dbReference type="PANTHER" id="PTHR30273">
    <property type="entry name" value="PERIPLASMIC SIGNAL SENSOR AND SIGMA FACTOR ACTIVATOR FECR-RELATED"/>
    <property type="match status" value="1"/>
</dbReference>
<keyword evidence="1" id="KW-0472">Membrane</keyword>
<keyword evidence="1" id="KW-1133">Transmembrane helix</keyword>
<dbReference type="Gene3D" id="2.60.120.1440">
    <property type="match status" value="1"/>
</dbReference>
<dbReference type="InterPro" id="IPR032508">
    <property type="entry name" value="FecR_C"/>
</dbReference>
<dbReference type="InterPro" id="IPR012373">
    <property type="entry name" value="Ferrdict_sens_TM"/>
</dbReference>
<dbReference type="PIRSF" id="PIRSF018266">
    <property type="entry name" value="FecR"/>
    <property type="match status" value="1"/>
</dbReference>
<dbReference type="RefSeq" id="WP_090887850.1">
    <property type="nucleotide sequence ID" value="NZ_FOGG01000034.1"/>
</dbReference>
<gene>
    <name evidence="4" type="ORF">SAMN04488023_13441</name>
</gene>
<feature type="domain" description="FecR protein" evidence="2">
    <location>
        <begin position="164"/>
        <end position="259"/>
    </location>
</feature>
<organism evidence="4 5">
    <name type="scientific">Pedobacter rhizosphaerae</name>
    <dbReference type="NCBI Taxonomy" id="390241"/>
    <lineage>
        <taxon>Bacteria</taxon>
        <taxon>Pseudomonadati</taxon>
        <taxon>Bacteroidota</taxon>
        <taxon>Sphingobacteriia</taxon>
        <taxon>Sphingobacteriales</taxon>
        <taxon>Sphingobacteriaceae</taxon>
        <taxon>Pedobacter</taxon>
    </lineage>
</organism>
<evidence type="ECO:0000313" key="5">
    <source>
        <dbReference type="Proteomes" id="UP000199572"/>
    </source>
</evidence>
<name>A0A1H9UW45_9SPHI</name>
<feature type="domain" description="Protein FecR C-terminal" evidence="3">
    <location>
        <begin position="303"/>
        <end position="369"/>
    </location>
</feature>
<dbReference type="Gene3D" id="3.55.50.30">
    <property type="match status" value="1"/>
</dbReference>
<dbReference type="STRING" id="390241.SAMN04488023_13441"/>
<evidence type="ECO:0000259" key="3">
    <source>
        <dbReference type="Pfam" id="PF16344"/>
    </source>
</evidence>
<evidence type="ECO:0000313" key="4">
    <source>
        <dbReference type="EMBL" id="SES13559.1"/>
    </source>
</evidence>
<sequence>MENNAKKLLEQYLSGNCTPEEAAIVEEWYLQLPFERVAPGHEQIETSQQEVFQKLHFPRKVKRIVLLKRIAVAASILLCFTAGLYYLNRKTETAALLVKKELKDVLPGRNKAILTLADGTVVDLDQAKNGEIASQNGIIIRKAQNGQLEYVIQDNPSAVTGNNVISTPRGGQYQVSLPDGTKVWLNAATSLKYPYSFKKDERVVELNGEAYFEVAKDKRRPFRVITSNQVVEVLGTHFNINAYTDEPSTKTTLLEGAVRVDNGRGFLDLHPGEQSQLDFNSSHLTIARGVDLDQEVAWKNDIFAFDNADLKTVMRQISRWYDVDVVYKGNITTEKYFGDIPRNSNLSEVFKILQLNHIDVKISGKTMTITGN</sequence>
<keyword evidence="1" id="KW-0812">Transmembrane</keyword>
<accession>A0A1H9UW45</accession>
<keyword evidence="5" id="KW-1185">Reference proteome</keyword>
<dbReference type="EMBL" id="FOGG01000034">
    <property type="protein sequence ID" value="SES13559.1"/>
    <property type="molecule type" value="Genomic_DNA"/>
</dbReference>
<dbReference type="Proteomes" id="UP000199572">
    <property type="component" value="Unassembled WGS sequence"/>
</dbReference>
<dbReference type="GO" id="GO:0016989">
    <property type="term" value="F:sigma factor antagonist activity"/>
    <property type="evidence" value="ECO:0007669"/>
    <property type="project" value="TreeGrafter"/>
</dbReference>
<dbReference type="InterPro" id="IPR006860">
    <property type="entry name" value="FecR"/>
</dbReference>
<proteinExistence type="predicted"/>
<dbReference type="AlphaFoldDB" id="A0A1H9UW45"/>
<evidence type="ECO:0000259" key="2">
    <source>
        <dbReference type="Pfam" id="PF04773"/>
    </source>
</evidence>
<feature type="transmembrane region" description="Helical" evidence="1">
    <location>
        <begin position="66"/>
        <end position="87"/>
    </location>
</feature>
<dbReference type="FunFam" id="2.60.120.1440:FF:000001">
    <property type="entry name" value="Putative anti-sigma factor"/>
    <property type="match status" value="1"/>
</dbReference>
<dbReference type="OrthoDB" id="1099963at2"/>
<evidence type="ECO:0000256" key="1">
    <source>
        <dbReference type="SAM" id="Phobius"/>
    </source>
</evidence>
<dbReference type="PANTHER" id="PTHR30273:SF2">
    <property type="entry name" value="PROTEIN FECR"/>
    <property type="match status" value="1"/>
</dbReference>
<dbReference type="Pfam" id="PF04773">
    <property type="entry name" value="FecR"/>
    <property type="match status" value="1"/>
</dbReference>